<evidence type="ECO:0000256" key="1">
    <source>
        <dbReference type="SAM" id="MobiDB-lite"/>
    </source>
</evidence>
<sequence length="857" mass="90630">MTAGSLPFAAPIDLEARRALVRGRPGIGEPDGIDGIDHVEVLSNHDGASDQVPDAPQQSTLLVHLLNGPVPTTWTADTVHVVGGVRPDPALNPVHAVWAYRADAIVGTASDPVGPLPAGVSEADQTLVAQALPDPADPDHDDLARRVLVVRTSSWGDRSTYTLRLAGPGGLGAPDGVDLPLSTAPFAFSVDCPTDLDCREECAPSEGEVDLLPGDYLARDYEALRTRLLDRLATLLPDWTDRNPADPAVMLVELFAAVGDRLAYWQDAVAVEAYLGTARRRTSVRRHARLLGYAVHEGCSARTLLAFTTAAGALTVPERTPVTDLPARAGQDIGVPVDATDLGGTVFETVAAVEITPARNALPLYAWGDPDHCLPAGTTAAFVASGTGAADDPRLRAGDVLVLVDTPVNGVAREGDPGRRFPVRLVQDARGHDDPLNPAVRVWELRWHAADALPAPLQVTTPGTDDARALALANVVVADHGATLLDETLVPPTVPADGAFRPRLQRPDLTYTDPTFPTTGAAGALLRPDPRRAGAALSLYDGQRTWLPRPDLLASGRLATHVVVEPEPGGVSRLRFGDGLTGREPSVGSTPLASYRIGTGALGGLAPDRLVRLLPRADRLAPPAGVEVWNPLPATGGTDPERLEQVRQLAPAALRTQLRAVTSPDYATVAEQHPGVQRAVARRRWTGSWYAQEVTVDPVAALADDDTLDDELVASLEVRRMAGIDVELERPVLVPLTIALFACVRPEHDAADVEAGLRDVLGSGTRRDGQRAFFHPDRFTFGDPLRLSDVVGAAMTVDGVAWVEVTRFARADAGAAQAAATLAAGELLMSPRELLQCDSDPNDPEAGRVDIRLGGGT</sequence>
<dbReference type="AlphaFoldDB" id="A0A511JHW9"/>
<comment type="caution">
    <text evidence="2">The sequence shown here is derived from an EMBL/GenBank/DDBJ whole genome shotgun (WGS) entry which is preliminary data.</text>
</comment>
<accession>A0A511JHW9</accession>
<evidence type="ECO:0000313" key="2">
    <source>
        <dbReference type="EMBL" id="GEL97429.1"/>
    </source>
</evidence>
<proteinExistence type="predicted"/>
<dbReference type="OrthoDB" id="9027184at2"/>
<dbReference type="Proteomes" id="UP000321049">
    <property type="component" value="Unassembled WGS sequence"/>
</dbReference>
<name>A0A511JHW9_9CELL</name>
<keyword evidence="3" id="KW-1185">Reference proteome</keyword>
<evidence type="ECO:0000313" key="3">
    <source>
        <dbReference type="Proteomes" id="UP000321049"/>
    </source>
</evidence>
<organism evidence="2 3">
    <name type="scientific">Cellulomonas terrae</name>
    <dbReference type="NCBI Taxonomy" id="311234"/>
    <lineage>
        <taxon>Bacteria</taxon>
        <taxon>Bacillati</taxon>
        <taxon>Actinomycetota</taxon>
        <taxon>Actinomycetes</taxon>
        <taxon>Micrococcales</taxon>
        <taxon>Cellulomonadaceae</taxon>
        <taxon>Cellulomonas</taxon>
    </lineage>
</organism>
<dbReference type="EMBL" id="BJWH01000003">
    <property type="protein sequence ID" value="GEL97429.1"/>
    <property type="molecule type" value="Genomic_DNA"/>
</dbReference>
<protein>
    <submittedName>
        <fullName evidence="2">Putative baseplate assembly protein</fullName>
    </submittedName>
</protein>
<gene>
    <name evidence="2" type="ORF">CTE05_09760</name>
</gene>
<feature type="region of interest" description="Disordered" evidence="1">
    <location>
        <begin position="836"/>
        <end position="857"/>
    </location>
</feature>
<feature type="region of interest" description="Disordered" evidence="1">
    <location>
        <begin position="496"/>
        <end position="522"/>
    </location>
</feature>
<reference evidence="2 3" key="1">
    <citation type="submission" date="2019-07" db="EMBL/GenBank/DDBJ databases">
        <title>Whole genome shotgun sequence of Cellulomonas terrae NBRC 100819.</title>
        <authorList>
            <person name="Hosoyama A."/>
            <person name="Uohara A."/>
            <person name="Ohji S."/>
            <person name="Ichikawa N."/>
        </authorList>
    </citation>
    <scope>NUCLEOTIDE SEQUENCE [LARGE SCALE GENOMIC DNA]</scope>
    <source>
        <strain evidence="2 3">NBRC 100819</strain>
    </source>
</reference>
<dbReference type="RefSeq" id="WP_146844990.1">
    <property type="nucleotide sequence ID" value="NZ_BJWH01000003.1"/>
</dbReference>